<dbReference type="GeneTree" id="ENSGT00940000157566"/>
<feature type="domain" description="SH3" evidence="7">
    <location>
        <begin position="290"/>
        <end position="351"/>
    </location>
</feature>
<feature type="compositionally biased region" description="Pro residues" evidence="6">
    <location>
        <begin position="409"/>
        <end position="423"/>
    </location>
</feature>
<dbReference type="PRINTS" id="PR00452">
    <property type="entry name" value="SH3DOMAIN"/>
</dbReference>
<evidence type="ECO:0000256" key="4">
    <source>
        <dbReference type="ARBA" id="ARBA00040640"/>
    </source>
</evidence>
<organism evidence="8 9">
    <name type="scientific">Fundulus heteroclitus</name>
    <name type="common">Killifish</name>
    <name type="synonym">Mummichog</name>
    <dbReference type="NCBI Taxonomy" id="8078"/>
    <lineage>
        <taxon>Eukaryota</taxon>
        <taxon>Metazoa</taxon>
        <taxon>Chordata</taxon>
        <taxon>Craniata</taxon>
        <taxon>Vertebrata</taxon>
        <taxon>Euteleostomi</taxon>
        <taxon>Actinopterygii</taxon>
        <taxon>Neopterygii</taxon>
        <taxon>Teleostei</taxon>
        <taxon>Neoteleostei</taxon>
        <taxon>Acanthomorphata</taxon>
        <taxon>Ovalentaria</taxon>
        <taxon>Atherinomorphae</taxon>
        <taxon>Cyprinodontiformes</taxon>
        <taxon>Fundulidae</taxon>
        <taxon>Fundulus</taxon>
    </lineage>
</organism>
<dbReference type="InterPro" id="IPR035775">
    <property type="entry name" value="CD2AP_SH3_1"/>
</dbReference>
<dbReference type="InterPro" id="IPR001452">
    <property type="entry name" value="SH3_domain"/>
</dbReference>
<dbReference type="Pfam" id="PF14604">
    <property type="entry name" value="SH3_9"/>
    <property type="match status" value="2"/>
</dbReference>
<dbReference type="STRING" id="8078.ENSFHEP00000001784"/>
<dbReference type="SUPFAM" id="SSF50044">
    <property type="entry name" value="SH3-domain"/>
    <property type="match status" value="3"/>
</dbReference>
<feature type="region of interest" description="Disordered" evidence="6">
    <location>
        <begin position="353"/>
        <end position="588"/>
    </location>
</feature>
<evidence type="ECO:0000256" key="1">
    <source>
        <dbReference type="ARBA" id="ARBA00022443"/>
    </source>
</evidence>
<evidence type="ECO:0000256" key="2">
    <source>
        <dbReference type="ARBA" id="ARBA00023043"/>
    </source>
</evidence>
<reference evidence="8" key="1">
    <citation type="submission" date="2025-08" db="UniProtKB">
        <authorList>
            <consortium name="Ensembl"/>
        </authorList>
    </citation>
    <scope>IDENTIFICATION</scope>
</reference>
<sequence length="645" mass="70871">MEVLVEFEYDALHDDELTLRPGDIIKNVRHTDDEGWMEGELNGRRGVFPDNFVKELKKDPKEVKEIKNEPKQEASQPQGRERSNVANLAKRISFINPTGGFQPVPPAASKKPKKRQCKVLFDYKPENEDELELKVGDVVEIIEEVEEGWWNGSFNGKSGLFPSNFVQELEAAGEEAETSDTPADKTDGSGAETLAGVPPTSPQPDSGNGATQQPKKVQGVGFGDIFKDGSVKLRPRFSPVAEDRKSKDQEKDSTGPAKPVSSLPSAAKPAHPNMTDYQRADVDGKPKVSTAKESCKVKFAYEGKNEDELTLKEGEMVHILNKDTGEPGWWRGEVGGREGVFPNNFVVVVAEAEKEAAPSRGPVKLPPKPGAEERGKRPPPLKTPAPKPELPSAERKPHLIRPEDRDKPTPMPKPGKPPAPIPPKKPDKPAVPSLTHKQNGEVPSTRPKSDFEPLLPTKPKTQSVDFGEKPSDTGDLIGFDDLPATKPLIPVTADRPKRTDRRPPGQYVKGQSPTKDGGAEKSFKFDEEESAKPKPTEHKKPQPSNQSPLLHRASESKASSASALDTGVSHNSKVQLEPEEQSAQQEEIKSQIKDLLLSVELLKAEQMKEITELRRDLDEERLKRVALQTVDGSQVAARRGMRMGT</sequence>
<keyword evidence="2" id="KW-0040">ANK repeat</keyword>
<feature type="domain" description="SH3" evidence="7">
    <location>
        <begin position="112"/>
        <end position="171"/>
    </location>
</feature>
<feature type="compositionally biased region" description="Basic and acidic residues" evidence="6">
    <location>
        <begin position="59"/>
        <end position="72"/>
    </location>
</feature>
<keyword evidence="9" id="KW-1185">Reference proteome</keyword>
<evidence type="ECO:0000256" key="5">
    <source>
        <dbReference type="PROSITE-ProRule" id="PRU00192"/>
    </source>
</evidence>
<feature type="domain" description="SH3" evidence="7">
    <location>
        <begin position="1"/>
        <end position="58"/>
    </location>
</feature>
<feature type="compositionally biased region" description="Polar residues" evidence="6">
    <location>
        <begin position="203"/>
        <end position="215"/>
    </location>
</feature>
<dbReference type="InterPro" id="IPR050384">
    <property type="entry name" value="Endophilin_SH3RF"/>
</dbReference>
<keyword evidence="1 5" id="KW-0728">SH3 domain</keyword>
<accession>A0A3Q2NRN0</accession>
<dbReference type="Ensembl" id="ENSFHET00000013313.1">
    <property type="protein sequence ID" value="ENSFHEP00000001784.1"/>
    <property type="gene ID" value="ENSFHEG00000002565.1"/>
</dbReference>
<dbReference type="Proteomes" id="UP000265000">
    <property type="component" value="Unplaced"/>
</dbReference>
<dbReference type="FunFam" id="2.30.30.40:FF:000072">
    <property type="entry name" value="Unconventional Myosin IB"/>
    <property type="match status" value="1"/>
</dbReference>
<name>A0A3Q2NRN0_FUNHE</name>
<evidence type="ECO:0000256" key="6">
    <source>
        <dbReference type="SAM" id="MobiDB-lite"/>
    </source>
</evidence>
<evidence type="ECO:0000313" key="9">
    <source>
        <dbReference type="Proteomes" id="UP000265000"/>
    </source>
</evidence>
<feature type="region of interest" description="Disordered" evidence="6">
    <location>
        <begin position="59"/>
        <end position="83"/>
    </location>
</feature>
<dbReference type="InterPro" id="IPR036028">
    <property type="entry name" value="SH3-like_dom_sf"/>
</dbReference>
<evidence type="ECO:0000259" key="7">
    <source>
        <dbReference type="PROSITE" id="PS50002"/>
    </source>
</evidence>
<dbReference type="AlphaFoldDB" id="A0A3Q2NRN0"/>
<feature type="compositionally biased region" description="Pro residues" evidence="6">
    <location>
        <begin position="378"/>
        <end position="389"/>
    </location>
</feature>
<feature type="compositionally biased region" description="Basic and acidic residues" evidence="6">
    <location>
        <begin position="494"/>
        <end position="503"/>
    </location>
</feature>
<feature type="region of interest" description="Disordered" evidence="6">
    <location>
        <begin position="165"/>
        <end position="292"/>
    </location>
</feature>
<dbReference type="Pfam" id="PF07653">
    <property type="entry name" value="SH3_2"/>
    <property type="match status" value="1"/>
</dbReference>
<dbReference type="PANTHER" id="PTHR14167:SF23">
    <property type="entry name" value="CD2-ASSOCIATED PROTEIN"/>
    <property type="match status" value="1"/>
</dbReference>
<dbReference type="PANTHER" id="PTHR14167">
    <property type="entry name" value="SH3 DOMAIN-CONTAINING"/>
    <property type="match status" value="1"/>
</dbReference>
<dbReference type="PROSITE" id="PS50002">
    <property type="entry name" value="SH3"/>
    <property type="match status" value="3"/>
</dbReference>
<dbReference type="CDD" id="cd12053">
    <property type="entry name" value="SH3_CD2AP_1"/>
    <property type="match status" value="1"/>
</dbReference>
<dbReference type="Gene3D" id="2.30.30.40">
    <property type="entry name" value="SH3 Domains"/>
    <property type="match status" value="3"/>
</dbReference>
<feature type="compositionally biased region" description="Basic and acidic residues" evidence="6">
    <location>
        <begin position="392"/>
        <end position="408"/>
    </location>
</feature>
<reference evidence="8" key="2">
    <citation type="submission" date="2025-09" db="UniProtKB">
        <authorList>
            <consortium name="Ensembl"/>
        </authorList>
    </citation>
    <scope>IDENTIFICATION</scope>
</reference>
<protein>
    <recommendedName>
        <fullName evidence="4">Osteoclast-stimulating factor 1</fullName>
    </recommendedName>
</protein>
<dbReference type="SMART" id="SM00326">
    <property type="entry name" value="SH3"/>
    <property type="match status" value="3"/>
</dbReference>
<feature type="region of interest" description="Disordered" evidence="6">
    <location>
        <begin position="96"/>
        <end position="115"/>
    </location>
</feature>
<comment type="function">
    <text evidence="3">Induces bone resorption, acting probably through a signaling cascade which results in the secretion of factor(s) enhancing osteoclast formation and activity.</text>
</comment>
<evidence type="ECO:0000256" key="3">
    <source>
        <dbReference type="ARBA" id="ARBA00037432"/>
    </source>
</evidence>
<feature type="compositionally biased region" description="Basic and acidic residues" evidence="6">
    <location>
        <begin position="517"/>
        <end position="540"/>
    </location>
</feature>
<dbReference type="PRINTS" id="PR00499">
    <property type="entry name" value="P67PHOX"/>
</dbReference>
<evidence type="ECO:0000313" key="8">
    <source>
        <dbReference type="Ensembl" id="ENSFHEP00000001784.1"/>
    </source>
</evidence>
<feature type="compositionally biased region" description="Basic and acidic residues" evidence="6">
    <location>
        <begin position="241"/>
        <end position="253"/>
    </location>
</feature>
<proteinExistence type="predicted"/>